<evidence type="ECO:0000259" key="3">
    <source>
        <dbReference type="Pfam" id="PF03914"/>
    </source>
</evidence>
<dbReference type="OrthoDB" id="28947at2759"/>
<keyword evidence="5" id="KW-1185">Reference proteome</keyword>
<evidence type="ECO:0000256" key="2">
    <source>
        <dbReference type="SAM" id="MobiDB-lite"/>
    </source>
</evidence>
<organism evidence="4 5">
    <name type="scientific">Toxocara canis</name>
    <name type="common">Canine roundworm</name>
    <dbReference type="NCBI Taxonomy" id="6265"/>
    <lineage>
        <taxon>Eukaryota</taxon>
        <taxon>Metazoa</taxon>
        <taxon>Ecdysozoa</taxon>
        <taxon>Nematoda</taxon>
        <taxon>Chromadorea</taxon>
        <taxon>Rhabditida</taxon>
        <taxon>Spirurina</taxon>
        <taxon>Ascaridomorpha</taxon>
        <taxon>Ascaridoidea</taxon>
        <taxon>Toxocaridae</taxon>
        <taxon>Toxocara</taxon>
    </lineage>
</organism>
<dbReference type="InterPro" id="IPR005612">
    <property type="entry name" value="CCAAT-binding_factor"/>
</dbReference>
<name>A0A0B2V405_TOXCA</name>
<feature type="region of interest" description="Disordered" evidence="2">
    <location>
        <begin position="229"/>
        <end position="313"/>
    </location>
</feature>
<accession>A0A0B2V405</accession>
<feature type="compositionally biased region" description="Basic residues" evidence="2">
    <location>
        <begin position="345"/>
        <end position="362"/>
    </location>
</feature>
<dbReference type="PANTHER" id="PTHR12048:SF0">
    <property type="entry name" value="CCAAT_ENHANCER-BINDING PROTEIN ZETA"/>
    <property type="match status" value="1"/>
</dbReference>
<feature type="compositionally biased region" description="Acidic residues" evidence="2">
    <location>
        <begin position="236"/>
        <end position="296"/>
    </location>
</feature>
<dbReference type="GO" id="GO:0005634">
    <property type="term" value="C:nucleus"/>
    <property type="evidence" value="ECO:0007669"/>
    <property type="project" value="UniProtKB-ARBA"/>
</dbReference>
<evidence type="ECO:0000313" key="4">
    <source>
        <dbReference type="EMBL" id="KHN76253.1"/>
    </source>
</evidence>
<dbReference type="AlphaFoldDB" id="A0A0B2V405"/>
<proteinExistence type="inferred from homology"/>
<reference evidence="4 5" key="1">
    <citation type="submission" date="2014-11" db="EMBL/GenBank/DDBJ databases">
        <title>Genetic blueprint of the zoonotic pathogen Toxocara canis.</title>
        <authorList>
            <person name="Zhu X.-Q."/>
            <person name="Korhonen P.K."/>
            <person name="Cai H."/>
            <person name="Young N.D."/>
            <person name="Nejsum P."/>
            <person name="von Samson-Himmelstjerna G."/>
            <person name="Boag P.R."/>
            <person name="Tan P."/>
            <person name="Li Q."/>
            <person name="Min J."/>
            <person name="Yang Y."/>
            <person name="Wang X."/>
            <person name="Fang X."/>
            <person name="Hall R.S."/>
            <person name="Hofmann A."/>
            <person name="Sternberg P.W."/>
            <person name="Jex A.R."/>
            <person name="Gasser R.B."/>
        </authorList>
    </citation>
    <scope>NUCLEOTIDE SEQUENCE [LARGE SCALE GENOMIC DNA]</scope>
    <source>
        <strain evidence="4">PN_DK_2014</strain>
    </source>
</reference>
<sequence>MQAIEDDSELGGRSRQVGAPSVKQAVRSEGFRYDRSARNPLFAHAETSVASELIHLSQHYHPSVAIFAANLINGIPIHYDGDPLIDFTAMRFLDRFVYRNPKNINKQSGKEGREGKNVFKRKTYDPLGIRKLAVTSTEYLSKKRNEIPVDERYLHRFATLKPKVKKEAQKPLEKRDEEDCDFDDIESVNSQEFSLLLERFEPGEKNEVFDVDFGKEFAVERNRRKRIMGKRKTESGDDDQSEENEGEELDDEDMSDLEEEGGEDEYDLDKEDESMEECDSELDYDGLVEGEESDDDGLFRKQMTDSEGDSDQEFANRLSFADDAAISADKFSEMMEGEGGETNKKSKRRTRKARGFKKRRTR</sequence>
<feature type="domain" description="CCAAT-binding factor" evidence="3">
    <location>
        <begin position="24"/>
        <end position="68"/>
    </location>
</feature>
<evidence type="ECO:0000256" key="1">
    <source>
        <dbReference type="ARBA" id="ARBA00007797"/>
    </source>
</evidence>
<feature type="region of interest" description="Disordered" evidence="2">
    <location>
        <begin position="328"/>
        <end position="362"/>
    </location>
</feature>
<gene>
    <name evidence="4" type="primary">F23B12.7</name>
    <name evidence="4" type="ORF">Tcan_14644</name>
</gene>
<dbReference type="InterPro" id="IPR040155">
    <property type="entry name" value="CEBPZ/Mak21-like"/>
</dbReference>
<feature type="region of interest" description="Disordered" evidence="2">
    <location>
        <begin position="1"/>
        <end position="23"/>
    </location>
</feature>
<comment type="caution">
    <text evidence="4">The sequence shown here is derived from an EMBL/GenBank/DDBJ whole genome shotgun (WGS) entry which is preliminary data.</text>
</comment>
<dbReference type="Pfam" id="PF03914">
    <property type="entry name" value="CBF"/>
    <property type="match status" value="1"/>
</dbReference>
<dbReference type="EMBL" id="JPKZ01002554">
    <property type="protein sequence ID" value="KHN76253.1"/>
    <property type="molecule type" value="Genomic_DNA"/>
</dbReference>
<dbReference type="PANTHER" id="PTHR12048">
    <property type="entry name" value="CCAAT-BINDING FACTOR-RELATED"/>
    <property type="match status" value="1"/>
</dbReference>
<dbReference type="STRING" id="6265.A0A0B2V405"/>
<protein>
    <submittedName>
        <fullName evidence="4">Uncharacterized protein F23B12.7</fullName>
    </submittedName>
</protein>
<comment type="similarity">
    <text evidence="1">Belongs to the CBF/MAK21 family.</text>
</comment>
<evidence type="ECO:0000313" key="5">
    <source>
        <dbReference type="Proteomes" id="UP000031036"/>
    </source>
</evidence>
<dbReference type="Proteomes" id="UP000031036">
    <property type="component" value="Unassembled WGS sequence"/>
</dbReference>